<gene>
    <name evidence="3" type="ORF">H4075_05175</name>
</gene>
<name>A0A7G5XJE1_9BACT</name>
<evidence type="ECO:0000256" key="1">
    <source>
        <dbReference type="SAM" id="SignalP"/>
    </source>
</evidence>
<dbReference type="InterPro" id="IPR018711">
    <property type="entry name" value="NAGPA"/>
</dbReference>
<keyword evidence="3" id="KW-0326">Glycosidase</keyword>
<keyword evidence="1" id="KW-0732">Signal</keyword>
<dbReference type="Proteomes" id="UP000515344">
    <property type="component" value="Chromosome"/>
</dbReference>
<organism evidence="3 4">
    <name type="scientific">Lacibacter sediminis</name>
    <dbReference type="NCBI Taxonomy" id="2760713"/>
    <lineage>
        <taxon>Bacteria</taxon>
        <taxon>Pseudomonadati</taxon>
        <taxon>Bacteroidota</taxon>
        <taxon>Chitinophagia</taxon>
        <taxon>Chitinophagales</taxon>
        <taxon>Chitinophagaceae</taxon>
        <taxon>Lacibacter</taxon>
    </lineage>
</organism>
<accession>A0A7G5XJE1</accession>
<feature type="chain" id="PRO_5028978224" evidence="1">
    <location>
        <begin position="24"/>
        <end position="340"/>
    </location>
</feature>
<proteinExistence type="predicted"/>
<evidence type="ECO:0000313" key="4">
    <source>
        <dbReference type="Proteomes" id="UP000515344"/>
    </source>
</evidence>
<reference evidence="4" key="1">
    <citation type="submission" date="2020-08" db="EMBL/GenBank/DDBJ databases">
        <title>Lacibacter sp. S13-6-6 genome sequencing.</title>
        <authorList>
            <person name="Jin L."/>
        </authorList>
    </citation>
    <scope>NUCLEOTIDE SEQUENCE [LARGE SCALE GENOMIC DNA]</scope>
    <source>
        <strain evidence="4">S13-6-6</strain>
    </source>
</reference>
<evidence type="ECO:0000313" key="3">
    <source>
        <dbReference type="EMBL" id="QNA45594.1"/>
    </source>
</evidence>
<dbReference type="PANTHER" id="PTHR40446:SF2">
    <property type="entry name" value="N-ACETYLGLUCOSAMINE-1-PHOSPHODIESTER ALPHA-N-ACETYLGLUCOSAMINIDASE"/>
    <property type="match status" value="1"/>
</dbReference>
<feature type="signal peptide" evidence="1">
    <location>
        <begin position="1"/>
        <end position="23"/>
    </location>
</feature>
<keyword evidence="4" id="KW-1185">Reference proteome</keyword>
<sequence>MMRLKTIGLLLLTALMFSCSKKSNPGGNAGGPVNPPVVVPVTPLISLPQGWKISTTLAANFPTGIQVFTFDSLYSGKKVKAFCVAYDSKNTQFEFKPVLSATAKKPSEFYAQETGIVYACINGGFFGGNQSFSIVKYNNTVSSANIKVLNRTYNGTSTPYYPTRAAFGVTNTGVPSVAWVYSIGTGNNNIYSYPTVSPNAEGAAPQPVPDENFPVGGSAWNTVSAIGGSPMLLKAGNVTITDVQELISINNTTSRPRSAIGYNANSIVLLLAIEGDNTAGGYTGLNLNELANLLKDLSCTDAVNLDGGGSTSLVIGNQLTVRPGDGTERAVVSAVLIKRK</sequence>
<keyword evidence="3" id="KW-0378">Hydrolase</keyword>
<dbReference type="Pfam" id="PF09992">
    <property type="entry name" value="NAGPA"/>
    <property type="match status" value="1"/>
</dbReference>
<protein>
    <submittedName>
        <fullName evidence="3">Phosphodiester glycosidase family protein</fullName>
    </submittedName>
</protein>
<dbReference type="EMBL" id="CP060007">
    <property type="protein sequence ID" value="QNA45594.1"/>
    <property type="molecule type" value="Genomic_DNA"/>
</dbReference>
<feature type="domain" description="Phosphodiester glycosidase" evidence="2">
    <location>
        <begin position="119"/>
        <end position="337"/>
    </location>
</feature>
<dbReference type="RefSeq" id="WP_182804787.1">
    <property type="nucleotide sequence ID" value="NZ_CP060007.1"/>
</dbReference>
<dbReference type="PROSITE" id="PS51257">
    <property type="entry name" value="PROKAR_LIPOPROTEIN"/>
    <property type="match status" value="1"/>
</dbReference>
<evidence type="ECO:0000259" key="2">
    <source>
        <dbReference type="Pfam" id="PF09992"/>
    </source>
</evidence>
<dbReference type="GO" id="GO:0016798">
    <property type="term" value="F:hydrolase activity, acting on glycosyl bonds"/>
    <property type="evidence" value="ECO:0007669"/>
    <property type="project" value="UniProtKB-KW"/>
</dbReference>
<dbReference type="AlphaFoldDB" id="A0A7G5XJE1"/>
<dbReference type="KEGG" id="lacs:H4075_05175"/>
<dbReference type="PANTHER" id="PTHR40446">
    <property type="entry name" value="N-ACETYLGLUCOSAMINE-1-PHOSPHODIESTER ALPHA-N-ACETYLGLUCOSAMINIDASE"/>
    <property type="match status" value="1"/>
</dbReference>